<dbReference type="SMART" id="SM00279">
    <property type="entry name" value="HhH2"/>
    <property type="match status" value="1"/>
</dbReference>
<dbReference type="PANTHER" id="PTHR11081:SF9">
    <property type="entry name" value="FLAP ENDONUCLEASE 1"/>
    <property type="match status" value="1"/>
</dbReference>
<dbReference type="HAMAP" id="MF_00614">
    <property type="entry name" value="Fen"/>
    <property type="match status" value="1"/>
</dbReference>
<evidence type="ECO:0000313" key="14">
    <source>
        <dbReference type="Proteomes" id="UP000789941"/>
    </source>
</evidence>
<feature type="binding site" evidence="10">
    <location>
        <position position="175"/>
    </location>
    <ligand>
        <name>Mg(2+)</name>
        <dbReference type="ChEBI" id="CHEBI:18420"/>
        <label>2</label>
    </ligand>
</feature>
<evidence type="ECO:0000256" key="6">
    <source>
        <dbReference type="ARBA" id="ARBA00022801"/>
    </source>
</evidence>
<evidence type="ECO:0000256" key="10">
    <source>
        <dbReference type="HAMAP-Rule" id="MF_00614"/>
    </source>
</evidence>
<dbReference type="GO" id="GO:0006281">
    <property type="term" value="P:DNA repair"/>
    <property type="evidence" value="ECO:0007669"/>
    <property type="project" value="UniProtKB-UniRule"/>
</dbReference>
<dbReference type="InterPro" id="IPR029060">
    <property type="entry name" value="PIN-like_dom_sf"/>
</dbReference>
<dbReference type="InterPro" id="IPR006085">
    <property type="entry name" value="XPG_DNA_repair_N"/>
</dbReference>
<dbReference type="Gene3D" id="3.40.50.1010">
    <property type="entry name" value="5'-nuclease"/>
    <property type="match status" value="1"/>
</dbReference>
<comment type="caution">
    <text evidence="10">Lacks conserved residue(s) required for the propagation of feature annotation.</text>
</comment>
<keyword evidence="1 10" id="KW-0235">DNA replication</keyword>
<evidence type="ECO:0000256" key="2">
    <source>
        <dbReference type="ARBA" id="ARBA00022722"/>
    </source>
</evidence>
<evidence type="ECO:0000256" key="7">
    <source>
        <dbReference type="ARBA" id="ARBA00022839"/>
    </source>
</evidence>
<dbReference type="PANTHER" id="PTHR11081">
    <property type="entry name" value="FLAP ENDONUCLEASE FAMILY MEMBER"/>
    <property type="match status" value="1"/>
</dbReference>
<dbReference type="InterPro" id="IPR008918">
    <property type="entry name" value="HhH2"/>
</dbReference>
<evidence type="ECO:0000259" key="11">
    <source>
        <dbReference type="SMART" id="SM00484"/>
    </source>
</evidence>
<accession>A0A5E4LP37</accession>
<feature type="binding site" evidence="10">
    <location>
        <position position="27"/>
    </location>
    <ligand>
        <name>Mg(2+)</name>
        <dbReference type="ChEBI" id="CHEBI:18420"/>
        <label>1</label>
    </ligand>
</feature>
<evidence type="ECO:0000256" key="5">
    <source>
        <dbReference type="ARBA" id="ARBA00022763"/>
    </source>
</evidence>
<evidence type="ECO:0000256" key="8">
    <source>
        <dbReference type="ARBA" id="ARBA00022842"/>
    </source>
</evidence>
<feature type="region of interest" description="N-domain" evidence="10">
    <location>
        <begin position="1"/>
        <end position="98"/>
    </location>
</feature>
<dbReference type="Proteomes" id="UP000789941">
    <property type="component" value="Unassembled WGS sequence"/>
</dbReference>
<feature type="domain" description="XPG N-terminal" evidence="12">
    <location>
        <begin position="1"/>
        <end position="101"/>
    </location>
</feature>
<dbReference type="Gene3D" id="1.10.150.20">
    <property type="entry name" value="5' to 3' exonuclease, C-terminal subdomain"/>
    <property type="match status" value="1"/>
</dbReference>
<proteinExistence type="inferred from homology"/>
<keyword evidence="4 10" id="KW-0255">Endonuclease</keyword>
<keyword evidence="7 10" id="KW-0269">Exonuclease</keyword>
<dbReference type="SUPFAM" id="SSF88723">
    <property type="entry name" value="PIN domain-like"/>
    <property type="match status" value="1"/>
</dbReference>
<keyword evidence="9 10" id="KW-0234">DNA repair</keyword>
<feature type="binding site" evidence="10">
    <location>
        <position position="154"/>
    </location>
    <ligand>
        <name>Mg(2+)</name>
        <dbReference type="ChEBI" id="CHEBI:18420"/>
        <label>1</label>
    </ligand>
</feature>
<dbReference type="InterPro" id="IPR019974">
    <property type="entry name" value="XPG_CS"/>
</dbReference>
<evidence type="ECO:0000256" key="4">
    <source>
        <dbReference type="ARBA" id="ARBA00022759"/>
    </source>
</evidence>
<protein>
    <recommendedName>
        <fullName evidence="10">Flap endonuclease 1</fullName>
        <shortName evidence="10">FEN-1</shortName>
        <ecNumber evidence="10">3.1.-.-</ecNumber>
    </recommendedName>
    <alternativeName>
        <fullName evidence="10">Flap structure-specific endonuclease 1</fullName>
    </alternativeName>
</protein>
<feature type="binding site" evidence="10">
    <location>
        <position position="80"/>
    </location>
    <ligand>
        <name>Mg(2+)</name>
        <dbReference type="ChEBI" id="CHEBI:18420"/>
        <label>1</label>
    </ligand>
</feature>
<keyword evidence="8 10" id="KW-0460">Magnesium</keyword>
<keyword evidence="3 10" id="KW-0479">Metal-binding</keyword>
<dbReference type="CDD" id="cd09867">
    <property type="entry name" value="PIN_FEN1"/>
    <property type="match status" value="1"/>
</dbReference>
<dbReference type="PRINTS" id="PR00853">
    <property type="entry name" value="XPGRADSUPER"/>
</dbReference>
<evidence type="ECO:0000259" key="12">
    <source>
        <dbReference type="SMART" id="SM00485"/>
    </source>
</evidence>
<evidence type="ECO:0000256" key="9">
    <source>
        <dbReference type="ARBA" id="ARBA00023204"/>
    </source>
</evidence>
<dbReference type="InterPro" id="IPR023426">
    <property type="entry name" value="Flap_endonuc"/>
</dbReference>
<dbReference type="GO" id="GO:0043137">
    <property type="term" value="P:DNA replication, removal of RNA primer"/>
    <property type="evidence" value="ECO:0007669"/>
    <property type="project" value="UniProtKB-UniRule"/>
</dbReference>
<organism evidence="13 14">
    <name type="scientific">Candidatus Bilamarchaeum dharawalense</name>
    <dbReference type="NCBI Taxonomy" id="2885759"/>
    <lineage>
        <taxon>Archaea</taxon>
        <taxon>Candidatus Micrarchaeota</taxon>
        <taxon>Candidatus Micrarchaeia</taxon>
        <taxon>Candidatus Anstonellales</taxon>
        <taxon>Candidatus Bilamarchaeaceae</taxon>
        <taxon>Candidatus Bilamarchaeum</taxon>
    </lineage>
</organism>
<sequence>MGVDLGDLSIKHTISLESLSGKIIAIDAYNMLYQFLASIRQEDGMPLMDYKGNITAHLSGMFYRTCKLIESGIKPVYVFDGKPSDLKHKVQTQRSEIKKKAEEKWKEALEQGRYDDAKKYAQATSKLTKEMVDETKLLLQGMGVPFVQAPSDGEAQASLMVQKGLAHATASQDYDALLFGSTTLVRNLSITGRRKVPRQNRYILVEPELIELKETLASLDLGRDNLIMLGILLGTDFNDGVKRVGPKTALKIVKENRTLDSVIAYVKQKYDYQFEVDVEEVLHLFLDPPYVPVENLKWTGVNGEKITKLLIDQHDFSKDRVENTLASLQKIMNERLAQSKLDQWF</sequence>
<reference evidence="13 14" key="1">
    <citation type="submission" date="2019-08" db="EMBL/GenBank/DDBJ databases">
        <authorList>
            <person name="Vazquez-Campos X."/>
        </authorList>
    </citation>
    <scope>NUCLEOTIDE SEQUENCE [LARGE SCALE GENOMIC DNA]</scope>
    <source>
        <strain evidence="13">LFW-283_2</strain>
    </source>
</reference>
<name>A0A5E4LP37_9ARCH</name>
<comment type="caution">
    <text evidence="13">The sequence shown here is derived from an EMBL/GenBank/DDBJ whole genome shotgun (WGS) entry which is preliminary data.</text>
</comment>
<dbReference type="SUPFAM" id="SSF47807">
    <property type="entry name" value="5' to 3' exonuclease, C-terminal subdomain"/>
    <property type="match status" value="1"/>
</dbReference>
<dbReference type="GO" id="GO:0017108">
    <property type="term" value="F:5'-flap endonuclease activity"/>
    <property type="evidence" value="ECO:0007669"/>
    <property type="project" value="UniProtKB-UniRule"/>
</dbReference>
<dbReference type="GO" id="GO:0000287">
    <property type="term" value="F:magnesium ion binding"/>
    <property type="evidence" value="ECO:0007669"/>
    <property type="project" value="UniProtKB-UniRule"/>
</dbReference>
<keyword evidence="6 10" id="KW-0378">Hydrolase</keyword>
<evidence type="ECO:0000313" key="13">
    <source>
        <dbReference type="EMBL" id="VVC03860.1"/>
    </source>
</evidence>
<dbReference type="SMART" id="SM00485">
    <property type="entry name" value="XPGN"/>
    <property type="match status" value="1"/>
</dbReference>
<dbReference type="GO" id="GO:0008409">
    <property type="term" value="F:5'-3' exonuclease activity"/>
    <property type="evidence" value="ECO:0007669"/>
    <property type="project" value="UniProtKB-UniRule"/>
</dbReference>
<keyword evidence="5 10" id="KW-0227">DNA damage</keyword>
<dbReference type="InterPro" id="IPR006084">
    <property type="entry name" value="XPG/Rad2"/>
</dbReference>
<dbReference type="Pfam" id="PF00752">
    <property type="entry name" value="XPG_N"/>
    <property type="match status" value="1"/>
</dbReference>
<dbReference type="GO" id="GO:0003677">
    <property type="term" value="F:DNA binding"/>
    <property type="evidence" value="ECO:0007669"/>
    <property type="project" value="UniProtKB-UniRule"/>
</dbReference>
<feature type="domain" description="XPG-I" evidence="11">
    <location>
        <begin position="140"/>
        <end position="221"/>
    </location>
</feature>
<comment type="subunit">
    <text evidence="10">Interacts with PCNA. PCNA stimulates the nuclease activity without altering cleavage specificity.</text>
</comment>
<evidence type="ECO:0000256" key="3">
    <source>
        <dbReference type="ARBA" id="ARBA00022723"/>
    </source>
</evidence>
<dbReference type="InterPro" id="IPR006086">
    <property type="entry name" value="XPG-I_dom"/>
</dbReference>
<feature type="binding site" evidence="10">
    <location>
        <position position="173"/>
    </location>
    <ligand>
        <name>Mg(2+)</name>
        <dbReference type="ChEBI" id="CHEBI:18420"/>
        <label>2</label>
    </ligand>
</feature>
<keyword evidence="2 10" id="KW-0540">Nuclease</keyword>
<gene>
    <name evidence="10 13" type="primary">fen</name>
    <name evidence="13" type="ORF">LFW2832_00582</name>
</gene>
<feature type="region of interest" description="Interaction with PCNA" evidence="10">
    <location>
        <begin position="337"/>
        <end position="345"/>
    </location>
</feature>
<dbReference type="FunFam" id="3.40.50.1010:FF:000016">
    <property type="entry name" value="Flap endonuclease 1"/>
    <property type="match status" value="1"/>
</dbReference>
<dbReference type="InterPro" id="IPR019973">
    <property type="entry name" value="Flap_endonuc_arc"/>
</dbReference>
<dbReference type="PROSITE" id="PS00841">
    <property type="entry name" value="XPG_1"/>
    <property type="match status" value="1"/>
</dbReference>
<comment type="function">
    <text evidence="10">Structure-specific nuclease with 5'-flap endonuclease and 5'-3' exonuclease activities involved in DNA replication and repair. During DNA replication, cleaves the 5'-overhanging flap structure that is generated by displacement synthesis when DNA polymerase encounters the 5'-end of a downstream Okazaki fragment. Binds the unpaired 3'-DNA end and kinks the DNA to facilitate 5' cleavage specificity. Cleaves one nucleotide into the double-stranded DNA from the junction in flap DNA, leaving a nick for ligation. Also involved in the base excision repair (BER) pathway. Acts as a genome stabilization factor that prevents flaps from equilibrating into structurs that lead to duplications and deletions. Also possesses 5'-3' exonuclease activity on nicked or gapped double-stranded DNA.</text>
</comment>
<dbReference type="Pfam" id="PF00867">
    <property type="entry name" value="XPG_I"/>
    <property type="match status" value="1"/>
</dbReference>
<comment type="cofactor">
    <cofactor evidence="10">
        <name>Mg(2+)</name>
        <dbReference type="ChEBI" id="CHEBI:18420"/>
    </cofactor>
    <text evidence="10">Binds 2 magnesium ions per subunit. They probably participate in the reaction catalyzed by the enzyme. May bind an additional third magnesium ion after substrate binding.</text>
</comment>
<dbReference type="EMBL" id="CABMJJ010000009">
    <property type="protein sequence ID" value="VVC03860.1"/>
    <property type="molecule type" value="Genomic_DNA"/>
</dbReference>
<comment type="similarity">
    <text evidence="10">Belongs to the XPG/RAD2 endonuclease family. FEN1 subfamily.</text>
</comment>
<dbReference type="EC" id="3.1.-.-" evidence="10"/>
<dbReference type="NCBIfam" id="TIGR03674">
    <property type="entry name" value="fen_arch"/>
    <property type="match status" value="1"/>
</dbReference>
<evidence type="ECO:0000256" key="1">
    <source>
        <dbReference type="ARBA" id="ARBA00022705"/>
    </source>
</evidence>
<dbReference type="AlphaFoldDB" id="A0A5E4LP37"/>
<dbReference type="SMART" id="SM00484">
    <property type="entry name" value="XPGI"/>
    <property type="match status" value="1"/>
</dbReference>
<dbReference type="InterPro" id="IPR036279">
    <property type="entry name" value="5-3_exonuclease_C_sf"/>
</dbReference>
<feature type="binding site" evidence="10">
    <location>
        <position position="236"/>
    </location>
    <ligand>
        <name>Mg(2+)</name>
        <dbReference type="ChEBI" id="CHEBI:18420"/>
        <label>2</label>
    </ligand>
</feature>